<dbReference type="GO" id="GO:0005829">
    <property type="term" value="C:cytosol"/>
    <property type="evidence" value="ECO:0007669"/>
    <property type="project" value="TreeGrafter"/>
</dbReference>
<keyword evidence="1 2" id="KW-0489">Methyltransferase</keyword>
<comment type="caution">
    <text evidence="1">Lacks conserved residue(s) required for the propagation of feature annotation.</text>
</comment>
<keyword evidence="1" id="KW-0949">S-adenosyl-L-methionine</keyword>
<dbReference type="PANTHER" id="PTHR37426:SF1">
    <property type="entry name" value="RIBOSOMAL RNA LARGE SUBUNIT METHYLTRANSFERASE J"/>
    <property type="match status" value="1"/>
</dbReference>
<feature type="binding site" evidence="1">
    <location>
        <position position="169"/>
    </location>
    <ligand>
        <name>S-adenosyl-L-methionine</name>
        <dbReference type="ChEBI" id="CHEBI:59789"/>
    </ligand>
</feature>
<dbReference type="Gene3D" id="3.40.50.150">
    <property type="entry name" value="Vaccinia Virus protein VP39"/>
    <property type="match status" value="1"/>
</dbReference>
<dbReference type="GO" id="GO:0070475">
    <property type="term" value="P:rRNA base methylation"/>
    <property type="evidence" value="ECO:0007669"/>
    <property type="project" value="UniProtKB-UniRule"/>
</dbReference>
<proteinExistence type="inferred from homology"/>
<dbReference type="Pfam" id="PF04378">
    <property type="entry name" value="RsmJ"/>
    <property type="match status" value="1"/>
</dbReference>
<feature type="binding site" evidence="1">
    <location>
        <position position="42"/>
    </location>
    <ligand>
        <name>S-adenosyl-L-methionine</name>
        <dbReference type="ChEBI" id="CHEBI:59789"/>
    </ligand>
</feature>
<protein>
    <recommendedName>
        <fullName evidence="1">Ribosomal RNA large subunit methyltransferase J</fullName>
        <ecNumber evidence="1">2.1.1.266</ecNumber>
    </recommendedName>
    <alternativeName>
        <fullName evidence="1">23S rRNA (adenine(2030)-N6)-methyltransferase</fullName>
    </alternativeName>
    <alternativeName>
        <fullName evidence="1">23S rRNA m6A2030 methyltransferase</fullName>
    </alternativeName>
</protein>
<keyword evidence="1" id="KW-0694">RNA-binding</keyword>
<reference evidence="2 3" key="1">
    <citation type="submission" date="2020-09" db="EMBL/GenBank/DDBJ databases">
        <title>Characterization of Treponema spp. from bovine digital dermatitis in Korea.</title>
        <authorList>
            <person name="Espiritu H.M."/>
            <person name="Cho Y.I."/>
            <person name="Mamuad L."/>
        </authorList>
    </citation>
    <scope>NUCLEOTIDE SEQUENCE [LARGE SCALE GENOMIC DNA]</scope>
    <source>
        <strain evidence="2 3">KS1</strain>
    </source>
</reference>
<comment type="subunit">
    <text evidence="1">Monomer.</text>
</comment>
<dbReference type="InterPro" id="IPR029063">
    <property type="entry name" value="SAM-dependent_MTases_sf"/>
</dbReference>
<dbReference type="RefSeq" id="WP_024468909.1">
    <property type="nucleotide sequence ID" value="NZ_CP061839.1"/>
</dbReference>
<dbReference type="PANTHER" id="PTHR37426">
    <property type="entry name" value="RIBOSOMAL RNA LARGE SUBUNIT METHYLTRANSFERASE J"/>
    <property type="match status" value="1"/>
</dbReference>
<dbReference type="Proteomes" id="UP000593915">
    <property type="component" value="Chromosome"/>
</dbReference>
<keyword evidence="1 2" id="KW-0808">Transferase</keyword>
<keyword evidence="1" id="KW-0698">rRNA processing</keyword>
<accession>A0A7S6WQ35</accession>
<evidence type="ECO:0000256" key="1">
    <source>
        <dbReference type="HAMAP-Rule" id="MF_00934"/>
    </source>
</evidence>
<dbReference type="GO" id="GO:0003723">
    <property type="term" value="F:RNA binding"/>
    <property type="evidence" value="ECO:0007669"/>
    <property type="project" value="UniProtKB-UniRule"/>
</dbReference>
<name>A0A7S6WQ35_9SPIR</name>
<feature type="binding site" evidence="1">
    <location>
        <position position="123"/>
    </location>
    <ligand>
        <name>S-adenosyl-L-methionine</name>
        <dbReference type="ChEBI" id="CHEBI:59789"/>
    </ligand>
</feature>
<dbReference type="GO" id="GO:0036307">
    <property type="term" value="F:23S rRNA (adenine(2030)-N(6))-methyltransferase activity"/>
    <property type="evidence" value="ECO:0007669"/>
    <property type="project" value="UniProtKB-UniRule"/>
</dbReference>
<feature type="site" description="Interaction with substrate rRNA" evidence="1">
    <location>
        <position position="4"/>
    </location>
</feature>
<dbReference type="HAMAP" id="MF_00934">
    <property type="entry name" value="23SrRNA_methyltr_J"/>
    <property type="match status" value="1"/>
</dbReference>
<feature type="active site" description="Proton acceptor" evidence="1">
    <location>
        <position position="169"/>
    </location>
</feature>
<dbReference type="InterPro" id="IPR007473">
    <property type="entry name" value="RlmJ"/>
</dbReference>
<comment type="similarity">
    <text evidence="1">Belongs to the RlmJ family.</text>
</comment>
<feature type="binding site" evidence="1">
    <location>
        <position position="105"/>
    </location>
    <ligand>
        <name>S-adenosyl-L-methionine</name>
        <dbReference type="ChEBI" id="CHEBI:59789"/>
    </ligand>
</feature>
<dbReference type="EMBL" id="CP061839">
    <property type="protein sequence ID" value="QOW60662.1"/>
    <property type="molecule type" value="Genomic_DNA"/>
</dbReference>
<organism evidence="2 3">
    <name type="scientific">Treponema pedis</name>
    <dbReference type="NCBI Taxonomy" id="409322"/>
    <lineage>
        <taxon>Bacteria</taxon>
        <taxon>Pseudomonadati</taxon>
        <taxon>Spirochaetota</taxon>
        <taxon>Spirochaetia</taxon>
        <taxon>Spirochaetales</taxon>
        <taxon>Treponemataceae</taxon>
        <taxon>Treponema</taxon>
    </lineage>
</organism>
<comment type="catalytic activity">
    <reaction evidence="1">
        <text>adenosine(2030) in 23S rRNA + S-adenosyl-L-methionine = N(6)-methyladenosine(2030) in 23S rRNA + S-adenosyl-L-homocysteine + H(+)</text>
        <dbReference type="Rhea" id="RHEA:43736"/>
        <dbReference type="Rhea" id="RHEA-COMP:10668"/>
        <dbReference type="Rhea" id="RHEA-COMP:10669"/>
        <dbReference type="ChEBI" id="CHEBI:15378"/>
        <dbReference type="ChEBI" id="CHEBI:57856"/>
        <dbReference type="ChEBI" id="CHEBI:59789"/>
        <dbReference type="ChEBI" id="CHEBI:74411"/>
        <dbReference type="ChEBI" id="CHEBI:74449"/>
        <dbReference type="EC" id="2.1.1.266"/>
    </reaction>
</comment>
<gene>
    <name evidence="1" type="primary">rlmJ</name>
    <name evidence="2" type="ORF">IFE08_12840</name>
</gene>
<dbReference type="AlphaFoldDB" id="A0A7S6WQ35"/>
<feature type="binding site" evidence="1">
    <location>
        <position position="19"/>
    </location>
    <ligand>
        <name>S-adenosyl-L-methionine</name>
        <dbReference type="ChEBI" id="CHEBI:59789"/>
    </ligand>
</feature>
<comment type="function">
    <text evidence="1">Specifically methylates the adenine in position 2030 of 23S rRNA.</text>
</comment>
<evidence type="ECO:0000313" key="2">
    <source>
        <dbReference type="EMBL" id="QOW60662.1"/>
    </source>
</evidence>
<dbReference type="EC" id="2.1.1.266" evidence="1"/>
<dbReference type="SUPFAM" id="SSF53335">
    <property type="entry name" value="S-adenosyl-L-methionine-dependent methyltransferases"/>
    <property type="match status" value="1"/>
</dbReference>
<evidence type="ECO:0000313" key="3">
    <source>
        <dbReference type="Proteomes" id="UP000593915"/>
    </source>
</evidence>
<sequence length="287" mass="32875">MLSYRHGFHAGNTADVFKHSVLFSFLKLYTQKAKPFTAFDLNGGSGVYNLLSEWSVQTGEADLGIVRLLKLYNEKKLPYPIPEDFKNYLEFCKTNYKKDNSYYGSPEIIRSFLPPESNLIVTDLHSAEAENLKLRYKNVQNIHVHKRDCYEAVCALTPPNPVRGFALFDPSYEIISDYKNVAKAVEKTKGKWNAGIFIVWYPLLEHRLTEIRELKQRLSGLKNSPYLNFEVEHGLYLKDFYLSEKTEGYGLRGSGIFIINPIWGLKEKLEELVEYVSGGNGLNPALL</sequence>